<dbReference type="Proteomes" id="UP000321532">
    <property type="component" value="Unassembled WGS sequence"/>
</dbReference>
<gene>
    <name evidence="1" type="ORF">AAE02nite_43490</name>
</gene>
<reference evidence="1 2" key="1">
    <citation type="submission" date="2019-07" db="EMBL/GenBank/DDBJ databases">
        <title>Whole genome shotgun sequence of Adhaeribacter aerolatus NBRC 106133.</title>
        <authorList>
            <person name="Hosoyama A."/>
            <person name="Uohara A."/>
            <person name="Ohji S."/>
            <person name="Ichikawa N."/>
        </authorList>
    </citation>
    <scope>NUCLEOTIDE SEQUENCE [LARGE SCALE GENOMIC DNA]</scope>
    <source>
        <strain evidence="1 2">NBRC 106133</strain>
    </source>
</reference>
<comment type="caution">
    <text evidence="1">The sequence shown here is derived from an EMBL/GenBank/DDBJ whole genome shotgun (WGS) entry which is preliminary data.</text>
</comment>
<organism evidence="1 2">
    <name type="scientific">Adhaeribacter aerolatus</name>
    <dbReference type="NCBI Taxonomy" id="670289"/>
    <lineage>
        <taxon>Bacteria</taxon>
        <taxon>Pseudomonadati</taxon>
        <taxon>Bacteroidota</taxon>
        <taxon>Cytophagia</taxon>
        <taxon>Cytophagales</taxon>
        <taxon>Hymenobacteraceae</taxon>
        <taxon>Adhaeribacter</taxon>
    </lineage>
</organism>
<evidence type="ECO:0000313" key="2">
    <source>
        <dbReference type="Proteomes" id="UP000321532"/>
    </source>
</evidence>
<protein>
    <recommendedName>
        <fullName evidence="3">Ada DNA repair metal-binding domain-containing protein</fullName>
    </recommendedName>
</protein>
<dbReference type="AlphaFoldDB" id="A0A512B3Z6"/>
<evidence type="ECO:0008006" key="3">
    <source>
        <dbReference type="Google" id="ProtNLM"/>
    </source>
</evidence>
<accession>A0A512B3Z6</accession>
<proteinExistence type="predicted"/>
<dbReference type="EMBL" id="BJYS01000042">
    <property type="protein sequence ID" value="GEO06685.1"/>
    <property type="molecule type" value="Genomic_DNA"/>
</dbReference>
<keyword evidence="2" id="KW-1185">Reference proteome</keyword>
<evidence type="ECO:0000313" key="1">
    <source>
        <dbReference type="EMBL" id="GEO06685.1"/>
    </source>
</evidence>
<sequence length="107" mass="11067">MAVHAQTVYKTRTGAKYHVATCGYLKSSFAINIQAALAEGLTACSVCKPGNGPATPQPTVTPINNLVPAAATSGETRGESVQCAGTTKAGARCRRLTRAASGRCYQH</sequence>
<name>A0A512B3Z6_9BACT</name>